<feature type="transmembrane region" description="Helical" evidence="7">
    <location>
        <begin position="241"/>
        <end position="260"/>
    </location>
</feature>
<comment type="similarity">
    <text evidence="2">Belongs to the TMEM14 family.</text>
</comment>
<dbReference type="PANTHER" id="PTHR12668">
    <property type="entry name" value="TRANSMEMBRANE PROTEIN 14, 15"/>
    <property type="match status" value="1"/>
</dbReference>
<name>A0A6A6LYM0_HEVBR</name>
<gene>
    <name evidence="8" type="ORF">GH714_019387</name>
</gene>
<evidence type="ECO:0000256" key="5">
    <source>
        <dbReference type="ARBA" id="ARBA00023136"/>
    </source>
</evidence>
<dbReference type="InterPro" id="IPR005349">
    <property type="entry name" value="TMEM14"/>
</dbReference>
<proteinExistence type="inferred from homology"/>
<evidence type="ECO:0000313" key="9">
    <source>
        <dbReference type="Proteomes" id="UP000467840"/>
    </source>
</evidence>
<dbReference type="EMBL" id="JAAGAX010000008">
    <property type="protein sequence ID" value="KAF2306551.1"/>
    <property type="molecule type" value="Genomic_DNA"/>
</dbReference>
<evidence type="ECO:0000256" key="1">
    <source>
        <dbReference type="ARBA" id="ARBA00004370"/>
    </source>
</evidence>
<dbReference type="AlphaFoldDB" id="A0A6A6LYM0"/>
<dbReference type="InterPro" id="IPR044890">
    <property type="entry name" value="TMEM14_sf"/>
</dbReference>
<feature type="coiled-coil region" evidence="6">
    <location>
        <begin position="144"/>
        <end position="171"/>
    </location>
</feature>
<evidence type="ECO:0000256" key="2">
    <source>
        <dbReference type="ARBA" id="ARBA00007590"/>
    </source>
</evidence>
<dbReference type="PANTHER" id="PTHR12668:SF43">
    <property type="entry name" value="TRANSMEMBRANE PROTEIN 14 HOMOLOG"/>
    <property type="match status" value="1"/>
</dbReference>
<protein>
    <submittedName>
        <fullName evidence="8">Uncharacterized protein</fullName>
    </submittedName>
</protein>
<keyword evidence="5 7" id="KW-0472">Membrane</keyword>
<dbReference type="Pfam" id="PF03647">
    <property type="entry name" value="Tmemb_14"/>
    <property type="match status" value="1"/>
</dbReference>
<evidence type="ECO:0000256" key="3">
    <source>
        <dbReference type="ARBA" id="ARBA00022692"/>
    </source>
</evidence>
<accession>A0A6A6LYM0</accession>
<comment type="subcellular location">
    <subcellularLocation>
        <location evidence="1">Membrane</location>
    </subcellularLocation>
</comment>
<reference evidence="8 9" key="1">
    <citation type="journal article" date="2020" name="Mol. Plant">
        <title>The Chromosome-Based Rubber Tree Genome Provides New Insights into Spurge Genome Evolution and Rubber Biosynthesis.</title>
        <authorList>
            <person name="Liu J."/>
            <person name="Shi C."/>
            <person name="Shi C.C."/>
            <person name="Li W."/>
            <person name="Zhang Q.J."/>
            <person name="Zhang Y."/>
            <person name="Li K."/>
            <person name="Lu H.F."/>
            <person name="Shi C."/>
            <person name="Zhu S.T."/>
            <person name="Xiao Z.Y."/>
            <person name="Nan H."/>
            <person name="Yue Y."/>
            <person name="Zhu X.G."/>
            <person name="Wu Y."/>
            <person name="Hong X.N."/>
            <person name="Fan G.Y."/>
            <person name="Tong Y."/>
            <person name="Zhang D."/>
            <person name="Mao C.L."/>
            <person name="Liu Y.L."/>
            <person name="Hao S.J."/>
            <person name="Liu W.Q."/>
            <person name="Lv M.Q."/>
            <person name="Zhang H.B."/>
            <person name="Liu Y."/>
            <person name="Hu-Tang G.R."/>
            <person name="Wang J.P."/>
            <person name="Wang J.H."/>
            <person name="Sun Y.H."/>
            <person name="Ni S.B."/>
            <person name="Chen W.B."/>
            <person name="Zhang X.C."/>
            <person name="Jiao Y.N."/>
            <person name="Eichler E.E."/>
            <person name="Li G.H."/>
            <person name="Liu X."/>
            <person name="Gao L.Z."/>
        </authorList>
    </citation>
    <scope>NUCLEOTIDE SEQUENCE [LARGE SCALE GENOMIC DNA]</scope>
    <source>
        <strain evidence="9">cv. GT1</strain>
        <tissue evidence="8">Leaf</tissue>
    </source>
</reference>
<dbReference type="Gene3D" id="1.10.10.1740">
    <property type="entry name" value="Transmembrane protein 14-like"/>
    <property type="match status" value="1"/>
</dbReference>
<evidence type="ECO:0000256" key="4">
    <source>
        <dbReference type="ARBA" id="ARBA00022989"/>
    </source>
</evidence>
<dbReference type="GO" id="GO:0009706">
    <property type="term" value="C:chloroplast inner membrane"/>
    <property type="evidence" value="ECO:0007669"/>
    <property type="project" value="TreeGrafter"/>
</dbReference>
<evidence type="ECO:0000256" key="6">
    <source>
        <dbReference type="SAM" id="Coils"/>
    </source>
</evidence>
<evidence type="ECO:0000256" key="7">
    <source>
        <dbReference type="SAM" id="Phobius"/>
    </source>
</evidence>
<comment type="caution">
    <text evidence="8">The sequence shown here is derived from an EMBL/GenBank/DDBJ whole genome shotgun (WGS) entry which is preliminary data.</text>
</comment>
<keyword evidence="6" id="KW-0175">Coiled coil</keyword>
<keyword evidence="3 7" id="KW-0812">Transmembrane</keyword>
<keyword evidence="9" id="KW-1185">Reference proteome</keyword>
<dbReference type="Proteomes" id="UP000467840">
    <property type="component" value="Chromosome 9"/>
</dbReference>
<organism evidence="8 9">
    <name type="scientific">Hevea brasiliensis</name>
    <name type="common">Para rubber tree</name>
    <name type="synonym">Siphonia brasiliensis</name>
    <dbReference type="NCBI Taxonomy" id="3981"/>
    <lineage>
        <taxon>Eukaryota</taxon>
        <taxon>Viridiplantae</taxon>
        <taxon>Streptophyta</taxon>
        <taxon>Embryophyta</taxon>
        <taxon>Tracheophyta</taxon>
        <taxon>Spermatophyta</taxon>
        <taxon>Magnoliopsida</taxon>
        <taxon>eudicotyledons</taxon>
        <taxon>Gunneridae</taxon>
        <taxon>Pentapetalae</taxon>
        <taxon>rosids</taxon>
        <taxon>fabids</taxon>
        <taxon>Malpighiales</taxon>
        <taxon>Euphorbiaceae</taxon>
        <taxon>Crotonoideae</taxon>
        <taxon>Micrandreae</taxon>
        <taxon>Hevea</taxon>
    </lineage>
</organism>
<feature type="transmembrane region" description="Helical" evidence="7">
    <location>
        <begin position="215"/>
        <end position="235"/>
    </location>
</feature>
<sequence>MTVAVELLAIRNPNYLRLKRASLSSTKALGGPSSSLEFGPLVKSRGYKVSIEAPAVFTYKGLRIGFPSLERRNSWSRPIVASAASHEESKHSEIEVEKENNGVELGAEESQEAWKETLASFKEQALKVQSVSQEAYEVYSKKAMVILKETSEQLKIQADKAKSDLAVLAKEVSEDGKEFLSVAAENSPEPVKEVVETLASATDDLAADFSQIRDFHVGIPYGFFLSVGGFLSFMLTGSISAVRFGIILGGALLALSVLSLKSYKKEVQPPTSILKGEAGITAIIFLRELLLLSRGCRIDIFVLPPDERLEDYGSFEEQCENIEWFWSIRIWKGVHFFEGCLIQFLAVNY</sequence>
<dbReference type="GO" id="GO:0015245">
    <property type="term" value="F:fatty acid transmembrane transporter activity"/>
    <property type="evidence" value="ECO:0007669"/>
    <property type="project" value="TreeGrafter"/>
</dbReference>
<evidence type="ECO:0000313" key="8">
    <source>
        <dbReference type="EMBL" id="KAF2306551.1"/>
    </source>
</evidence>
<keyword evidence="4 7" id="KW-1133">Transmembrane helix</keyword>